<evidence type="ECO:0000256" key="3">
    <source>
        <dbReference type="ARBA" id="ARBA00023136"/>
    </source>
</evidence>
<evidence type="ECO:0000313" key="6">
    <source>
        <dbReference type="EMBL" id="MEQ2422060.1"/>
    </source>
</evidence>
<protein>
    <submittedName>
        <fullName evidence="6">Uncharacterized protein</fullName>
    </submittedName>
</protein>
<name>A0ABV1CV82_9FIRM</name>
<evidence type="ECO:0000256" key="4">
    <source>
        <dbReference type="SAM" id="MobiDB-lite"/>
    </source>
</evidence>
<feature type="region of interest" description="Disordered" evidence="4">
    <location>
        <begin position="365"/>
        <end position="427"/>
    </location>
</feature>
<feature type="region of interest" description="Disordered" evidence="4">
    <location>
        <begin position="268"/>
        <end position="295"/>
    </location>
</feature>
<organism evidence="6 7">
    <name type="scientific">Megasphaera intestinihominis</name>
    <dbReference type="NCBI Taxonomy" id="3133159"/>
    <lineage>
        <taxon>Bacteria</taxon>
        <taxon>Bacillati</taxon>
        <taxon>Bacillota</taxon>
        <taxon>Negativicutes</taxon>
        <taxon>Veillonellales</taxon>
        <taxon>Veillonellaceae</taxon>
        <taxon>Megasphaera</taxon>
    </lineage>
</organism>
<dbReference type="InterPro" id="IPR036257">
    <property type="entry name" value="Cyt_c_oxidase_su2_TM_sf"/>
</dbReference>
<gene>
    <name evidence="6" type="ORF">WMO23_04865</name>
</gene>
<feature type="transmembrane region" description="Helical" evidence="5">
    <location>
        <begin position="187"/>
        <end position="206"/>
    </location>
</feature>
<dbReference type="SUPFAM" id="SSF81464">
    <property type="entry name" value="Cytochrome c oxidase subunit II-like, transmembrane region"/>
    <property type="match status" value="1"/>
</dbReference>
<reference evidence="6 7" key="1">
    <citation type="submission" date="2024-03" db="EMBL/GenBank/DDBJ databases">
        <title>Human intestinal bacterial collection.</title>
        <authorList>
            <person name="Pauvert C."/>
            <person name="Hitch T.C.A."/>
            <person name="Clavel T."/>
        </authorList>
    </citation>
    <scope>NUCLEOTIDE SEQUENCE [LARGE SCALE GENOMIC DNA]</scope>
    <source>
        <strain evidence="6 7">CLA-AA-H81</strain>
    </source>
</reference>
<evidence type="ECO:0000256" key="2">
    <source>
        <dbReference type="ARBA" id="ARBA00022692"/>
    </source>
</evidence>
<evidence type="ECO:0000313" key="7">
    <source>
        <dbReference type="Proteomes" id="UP001433088"/>
    </source>
</evidence>
<evidence type="ECO:0000256" key="1">
    <source>
        <dbReference type="ARBA" id="ARBA00004370"/>
    </source>
</evidence>
<keyword evidence="2 5" id="KW-0812">Transmembrane</keyword>
<accession>A0ABV1CV82</accession>
<evidence type="ECO:0000256" key="5">
    <source>
        <dbReference type="SAM" id="Phobius"/>
    </source>
</evidence>
<keyword evidence="5" id="KW-1133">Transmembrane helix</keyword>
<keyword evidence="7" id="KW-1185">Reference proteome</keyword>
<feature type="compositionally biased region" description="Basic and acidic residues" evidence="4">
    <location>
        <begin position="417"/>
        <end position="427"/>
    </location>
</feature>
<proteinExistence type="predicted"/>
<comment type="caution">
    <text evidence="6">The sequence shown here is derived from an EMBL/GenBank/DDBJ whole genome shotgun (WGS) entry which is preliminary data.</text>
</comment>
<feature type="transmembrane region" description="Helical" evidence="5">
    <location>
        <begin position="227"/>
        <end position="245"/>
    </location>
</feature>
<sequence>MKAYARIAKIAMTVMLLAAFFLLSGFRAQTIIHDDGSETQDVLKVSDSAKGQKDLKADADEFQKRNYTIMDYNNDNGEGFRAMKTITKDGASKSSVDHIVHKTHDGLICSTYYIDYNFDENSIQTLRLGAPMPENGVDLEYIVSFPSGTRVVSNSDKADDQGSTYLWNLSNSNPTEIKLQATVWHKLFIYIALFLVVLVLIIVLIMEHRRKNVISWKRAAHMRKLEMMLLCIPIIILGYMGYEYYVGTHVTAASLDKVAEQQQEELLENREEDKRLQDADARKQRSGEMAAARIRSKANDISNELRNLKVQYRNGSISRSSARSQAQSLAQQAKDMLSESTNLSQADRDVLEQLIDNVVAEADSIGASAPSRSSSQETRRSESASESQSTTRSRSDDKSTNATKSSDSSKSRQSSDNNRDTGKTNKQ</sequence>
<comment type="subcellular location">
    <subcellularLocation>
        <location evidence="1">Membrane</location>
    </subcellularLocation>
</comment>
<dbReference type="Gene3D" id="1.10.287.90">
    <property type="match status" value="1"/>
</dbReference>
<dbReference type="Proteomes" id="UP001433088">
    <property type="component" value="Unassembled WGS sequence"/>
</dbReference>
<dbReference type="RefSeq" id="WP_239639704.1">
    <property type="nucleotide sequence ID" value="NZ_JBBMEU010000021.1"/>
</dbReference>
<feature type="compositionally biased region" description="Low complexity" evidence="4">
    <location>
        <begin position="400"/>
        <end position="416"/>
    </location>
</feature>
<dbReference type="EMBL" id="JBBMEU010000021">
    <property type="protein sequence ID" value="MEQ2422060.1"/>
    <property type="molecule type" value="Genomic_DNA"/>
</dbReference>
<feature type="compositionally biased region" description="Basic and acidic residues" evidence="4">
    <location>
        <begin position="268"/>
        <end position="286"/>
    </location>
</feature>
<keyword evidence="3 5" id="KW-0472">Membrane</keyword>
<feature type="compositionally biased region" description="Low complexity" evidence="4">
    <location>
        <begin position="365"/>
        <end position="376"/>
    </location>
</feature>